<comment type="caution">
    <text evidence="2">The sequence shown here is derived from an EMBL/GenBank/DDBJ whole genome shotgun (WGS) entry which is preliminary data.</text>
</comment>
<name>A0AAE3AFE1_9FIRM</name>
<dbReference type="EMBL" id="JAJEPW010000032">
    <property type="protein sequence ID" value="MCC2130003.1"/>
    <property type="molecule type" value="Genomic_DNA"/>
</dbReference>
<evidence type="ECO:0000313" key="3">
    <source>
        <dbReference type="Proteomes" id="UP001199319"/>
    </source>
</evidence>
<keyword evidence="1" id="KW-0812">Transmembrane</keyword>
<protein>
    <submittedName>
        <fullName evidence="2">Uncharacterized protein</fullName>
    </submittedName>
</protein>
<proteinExistence type="predicted"/>
<evidence type="ECO:0000256" key="1">
    <source>
        <dbReference type="SAM" id="Phobius"/>
    </source>
</evidence>
<feature type="transmembrane region" description="Helical" evidence="1">
    <location>
        <begin position="216"/>
        <end position="236"/>
    </location>
</feature>
<keyword evidence="1" id="KW-1133">Transmembrane helix</keyword>
<dbReference type="AlphaFoldDB" id="A0AAE3AFE1"/>
<organism evidence="2 3">
    <name type="scientific">Brotocaccenecus cirricatena</name>
    <dbReference type="NCBI Taxonomy" id="3064195"/>
    <lineage>
        <taxon>Bacteria</taxon>
        <taxon>Bacillati</taxon>
        <taxon>Bacillota</taxon>
        <taxon>Clostridia</taxon>
        <taxon>Eubacteriales</taxon>
        <taxon>Oscillospiraceae</taxon>
        <taxon>Brotocaccenecus</taxon>
    </lineage>
</organism>
<feature type="transmembrane region" description="Helical" evidence="1">
    <location>
        <begin position="156"/>
        <end position="187"/>
    </location>
</feature>
<dbReference type="RefSeq" id="WP_302929234.1">
    <property type="nucleotide sequence ID" value="NZ_JAJEPW010000032.1"/>
</dbReference>
<feature type="transmembrane region" description="Helical" evidence="1">
    <location>
        <begin position="115"/>
        <end position="135"/>
    </location>
</feature>
<sequence>MTDDIRFDRDMQTLLEQLPEEQLPAARVTPWRQAMRCVLWGIGLTSITLNFWNLQHLLPMVGSILLVLGFRTLRHENGCLRSCWRLSITLAALRGGYAVVMGTVLSRLVPWLEAAIAWTLSVLFWLVCLGLWWGMREIGRKAGQEKPSAKAAGALVLWYGALILTGLLGQTLQGLAVWLLLALYIIILRQLTRLTRALDNCGYAMEAAPVRLDGRWLAGGYLVLVLAAVLLGQALGQRLPMDYRPRQEPSQTAQAVRDRLEGLNLPRELLDDLSDEDVLSLSGVTQTVWMQEPVKKPLSGRTIQFWRAALLTPGDDGPDCWAILTYFQYEDGEDWPGDTDGLWLVPHYPYDAYVEEALSGYILYDGPEGAMAAPMQSLVRQEQAQYTDWLWPDIPSSASLYLFAEWSLPRKGENIRGYLLYWRETVPPMEKNPVQMMDQPYLHRQMKWRYPYATALDQRSIPYATQNFEPGLFSVYQQADGTVSAYLESAELGSISKRGTPPAG</sequence>
<keyword evidence="3" id="KW-1185">Reference proteome</keyword>
<feature type="transmembrane region" description="Helical" evidence="1">
    <location>
        <begin position="86"/>
        <end position="109"/>
    </location>
</feature>
<reference evidence="2" key="1">
    <citation type="submission" date="2021-10" db="EMBL/GenBank/DDBJ databases">
        <title>Anaerobic single-cell dispensing facilitates the cultivation of human gut bacteria.</title>
        <authorList>
            <person name="Afrizal A."/>
        </authorList>
    </citation>
    <scope>NUCLEOTIDE SEQUENCE</scope>
    <source>
        <strain evidence="2">CLA-AA-H272</strain>
    </source>
</reference>
<evidence type="ECO:0000313" key="2">
    <source>
        <dbReference type="EMBL" id="MCC2130003.1"/>
    </source>
</evidence>
<dbReference type="Proteomes" id="UP001199319">
    <property type="component" value="Unassembled WGS sequence"/>
</dbReference>
<feature type="transmembrane region" description="Helical" evidence="1">
    <location>
        <begin position="57"/>
        <end position="74"/>
    </location>
</feature>
<gene>
    <name evidence="2" type="ORF">LKD37_10850</name>
</gene>
<accession>A0AAE3AFE1</accession>
<keyword evidence="1" id="KW-0472">Membrane</keyword>